<evidence type="ECO:0000313" key="3">
    <source>
        <dbReference type="Proteomes" id="UP001500920"/>
    </source>
</evidence>
<sequence>MKEIKIAFIGVDGTGKSTIANILKNKLDEKIEIQHMGANKSAETKFRKYIVQKKKDNVFFKILSGVSLYYDRWYRVIKNERKKGVIIYDRHPLYNPIDARKFKRILDKVIYSLMPMPHLIYYFYCDVNTSIQRKPSEFESEYSIIELKRKKKIFDYKYLKNKNIKKINTDQLGEQQIIQMITNDLKNKG</sequence>
<comment type="caution">
    <text evidence="2">The sequence shown here is derived from an EMBL/GenBank/DDBJ whole genome shotgun (WGS) entry which is preliminary data.</text>
</comment>
<dbReference type="RefSeq" id="WP_344702039.1">
    <property type="nucleotide sequence ID" value="NZ_BAABCK010000020.1"/>
</dbReference>
<evidence type="ECO:0000313" key="2">
    <source>
        <dbReference type="EMBL" id="GAA3721943.1"/>
    </source>
</evidence>
<reference evidence="3" key="1">
    <citation type="journal article" date="2019" name="Int. J. Syst. Evol. Microbiol.">
        <title>The Global Catalogue of Microorganisms (GCM) 10K type strain sequencing project: providing services to taxonomists for standard genome sequencing and annotation.</title>
        <authorList>
            <consortium name="The Broad Institute Genomics Platform"/>
            <consortium name="The Broad Institute Genome Sequencing Center for Infectious Disease"/>
            <person name="Wu L."/>
            <person name="Ma J."/>
        </authorList>
    </citation>
    <scope>NUCLEOTIDE SEQUENCE [LARGE SCALE GENOMIC DNA]</scope>
    <source>
        <strain evidence="3">JCM 16981</strain>
    </source>
</reference>
<dbReference type="Proteomes" id="UP001500920">
    <property type="component" value="Unassembled WGS sequence"/>
</dbReference>
<gene>
    <name evidence="2" type="ORF">GCM10022378_10050</name>
</gene>
<dbReference type="InterPro" id="IPR027417">
    <property type="entry name" value="P-loop_NTPase"/>
</dbReference>
<dbReference type="Gene3D" id="3.40.50.300">
    <property type="entry name" value="P-loop containing nucleotide triphosphate hydrolases"/>
    <property type="match status" value="1"/>
</dbReference>
<dbReference type="SUPFAM" id="SSF52540">
    <property type="entry name" value="P-loop containing nucleoside triphosphate hydrolases"/>
    <property type="match status" value="1"/>
</dbReference>
<proteinExistence type="predicted"/>
<dbReference type="Pfam" id="PF02223">
    <property type="entry name" value="Thymidylate_kin"/>
    <property type="match status" value="1"/>
</dbReference>
<protein>
    <recommendedName>
        <fullName evidence="1">Thymidylate kinase-like domain-containing protein</fullName>
    </recommendedName>
</protein>
<accession>A0ABP7ENU8</accession>
<name>A0ABP7ENU8_9STAP</name>
<dbReference type="EMBL" id="BAABCK010000020">
    <property type="protein sequence ID" value="GAA3721943.1"/>
    <property type="molecule type" value="Genomic_DNA"/>
</dbReference>
<keyword evidence="3" id="KW-1185">Reference proteome</keyword>
<organism evidence="2 3">
    <name type="scientific">Salinicoccus jeotgali</name>
    <dbReference type="NCBI Taxonomy" id="381634"/>
    <lineage>
        <taxon>Bacteria</taxon>
        <taxon>Bacillati</taxon>
        <taxon>Bacillota</taxon>
        <taxon>Bacilli</taxon>
        <taxon>Bacillales</taxon>
        <taxon>Staphylococcaceae</taxon>
        <taxon>Salinicoccus</taxon>
    </lineage>
</organism>
<evidence type="ECO:0000259" key="1">
    <source>
        <dbReference type="Pfam" id="PF02223"/>
    </source>
</evidence>
<dbReference type="InterPro" id="IPR039430">
    <property type="entry name" value="Thymidylate_kin-like_dom"/>
</dbReference>
<feature type="domain" description="Thymidylate kinase-like" evidence="1">
    <location>
        <begin position="10"/>
        <end position="167"/>
    </location>
</feature>